<gene>
    <name evidence="2" type="ORF">MESMUL_12250</name>
</gene>
<proteinExistence type="predicted"/>
<dbReference type="Proteomes" id="UP000266091">
    <property type="component" value="Unassembled WGS sequence"/>
</dbReference>
<evidence type="ECO:0000256" key="1">
    <source>
        <dbReference type="SAM" id="SignalP"/>
    </source>
</evidence>
<keyword evidence="3" id="KW-1185">Reference proteome</keyword>
<name>A0A388SEK5_9BURK</name>
<dbReference type="OrthoDB" id="9156703at2"/>
<evidence type="ECO:0000313" key="3">
    <source>
        <dbReference type="Proteomes" id="UP000266091"/>
    </source>
</evidence>
<dbReference type="AlphaFoldDB" id="A0A388SEK5"/>
<protein>
    <recommendedName>
        <fullName evidence="4">Lipoprotein</fullName>
    </recommendedName>
</protein>
<sequence length="181" mass="19622">MKTLPAAILAALILSGCSSATLQFASDPEGAVVRTSGNGSVLGTTPFSVSVDPDSLARYATSPGCYRLPYGYDFIWESGAKVSTASPLDMCSMTSGKNQVFRFSFSRPKDAPGLETDLRVALKNAQERARREAERAAQLENEQLMMDMGWGGWGWGWGPMYMGPGPRFRPPPPPPPPPHRR</sequence>
<feature type="chain" id="PRO_5017289778" description="Lipoprotein" evidence="1">
    <location>
        <begin position="21"/>
        <end position="181"/>
    </location>
</feature>
<reference evidence="2 3" key="1">
    <citation type="journal article" date="2018" name="Int. J. Syst. Evol. Microbiol.">
        <title>Mesosutterella multiformis gen. nov., sp. nov., a member of the family Sutterellaceae and Sutterella megalosphaeroides sp. nov., isolated from human faeces.</title>
        <authorList>
            <person name="Sakamoto M."/>
            <person name="Ikeyama N."/>
            <person name="Kunihiro T."/>
            <person name="Iino T."/>
            <person name="Yuki M."/>
            <person name="Ohkuma M."/>
        </authorList>
    </citation>
    <scope>NUCLEOTIDE SEQUENCE [LARGE SCALE GENOMIC DNA]</scope>
    <source>
        <strain evidence="2 3">4NBBH2</strain>
    </source>
</reference>
<dbReference type="EMBL" id="BGZJ01000001">
    <property type="protein sequence ID" value="GBO93871.1"/>
    <property type="molecule type" value="Genomic_DNA"/>
</dbReference>
<organism evidence="2 3">
    <name type="scientific">Mesosutterella multiformis</name>
    <dbReference type="NCBI Taxonomy" id="2259133"/>
    <lineage>
        <taxon>Bacteria</taxon>
        <taxon>Pseudomonadati</taxon>
        <taxon>Pseudomonadota</taxon>
        <taxon>Betaproteobacteria</taxon>
        <taxon>Burkholderiales</taxon>
        <taxon>Sutterellaceae</taxon>
        <taxon>Mesosutterella</taxon>
    </lineage>
</organism>
<feature type="signal peptide" evidence="1">
    <location>
        <begin position="1"/>
        <end position="20"/>
    </location>
</feature>
<comment type="caution">
    <text evidence="2">The sequence shown here is derived from an EMBL/GenBank/DDBJ whole genome shotgun (WGS) entry which is preliminary data.</text>
</comment>
<dbReference type="PROSITE" id="PS51257">
    <property type="entry name" value="PROKAR_LIPOPROTEIN"/>
    <property type="match status" value="1"/>
</dbReference>
<accession>A0A388SEK5</accession>
<dbReference type="RefSeq" id="WP_116270164.1">
    <property type="nucleotide sequence ID" value="NZ_BGZJ01000001.1"/>
</dbReference>
<evidence type="ECO:0008006" key="4">
    <source>
        <dbReference type="Google" id="ProtNLM"/>
    </source>
</evidence>
<evidence type="ECO:0000313" key="2">
    <source>
        <dbReference type="EMBL" id="GBO93871.1"/>
    </source>
</evidence>
<keyword evidence="1" id="KW-0732">Signal</keyword>